<dbReference type="PANTHER" id="PTHR12526:SF630">
    <property type="entry name" value="GLYCOSYLTRANSFERASE"/>
    <property type="match status" value="1"/>
</dbReference>
<evidence type="ECO:0000313" key="4">
    <source>
        <dbReference type="Proteomes" id="UP000479132"/>
    </source>
</evidence>
<evidence type="ECO:0000259" key="2">
    <source>
        <dbReference type="Pfam" id="PF11997"/>
    </source>
</evidence>
<dbReference type="GO" id="GO:0016757">
    <property type="term" value="F:glycosyltransferase activity"/>
    <property type="evidence" value="ECO:0007669"/>
    <property type="project" value="InterPro"/>
</dbReference>
<evidence type="ECO:0000313" key="3">
    <source>
        <dbReference type="EMBL" id="NGP87899.1"/>
    </source>
</evidence>
<keyword evidence="4" id="KW-1185">Reference proteome</keyword>
<reference evidence="3 4" key="1">
    <citation type="submission" date="2020-02" db="EMBL/GenBank/DDBJ databases">
        <title>Aliifodinibius halophilus 2W32, complete genome.</title>
        <authorList>
            <person name="Li Y."/>
            <person name="Wu S."/>
        </authorList>
    </citation>
    <scope>NUCLEOTIDE SEQUENCE [LARGE SCALE GENOMIC DNA]</scope>
    <source>
        <strain evidence="3 4">2W32</strain>
    </source>
</reference>
<comment type="caution">
    <text evidence="3">The sequence shown here is derived from an EMBL/GenBank/DDBJ whole genome shotgun (WGS) entry which is preliminary data.</text>
</comment>
<dbReference type="AlphaFoldDB" id="A0A6M1T1P1"/>
<organism evidence="3 4">
    <name type="scientific">Fodinibius halophilus</name>
    <dbReference type="NCBI Taxonomy" id="1736908"/>
    <lineage>
        <taxon>Bacteria</taxon>
        <taxon>Pseudomonadati</taxon>
        <taxon>Balneolota</taxon>
        <taxon>Balneolia</taxon>
        <taxon>Balneolales</taxon>
        <taxon>Balneolaceae</taxon>
        <taxon>Fodinibius</taxon>
    </lineage>
</organism>
<dbReference type="Pfam" id="PF00534">
    <property type="entry name" value="Glycos_transf_1"/>
    <property type="match status" value="1"/>
</dbReference>
<dbReference type="RefSeq" id="WP_165267092.1">
    <property type="nucleotide sequence ID" value="NZ_JAALLS010000006.1"/>
</dbReference>
<dbReference type="InterPro" id="IPR022622">
    <property type="entry name" value="DUF3492"/>
</dbReference>
<gene>
    <name evidence="3" type="ORF">G3569_06010</name>
</gene>
<protein>
    <submittedName>
        <fullName evidence="3">DUF3492 domain-containing protein</fullName>
    </submittedName>
</protein>
<dbReference type="SUPFAM" id="SSF53756">
    <property type="entry name" value="UDP-Glycosyltransferase/glycogen phosphorylase"/>
    <property type="match status" value="1"/>
</dbReference>
<sequence length="523" mass="60293">MDKSKPTILLETEGSYPYSGGGVSTWAHILCTELVDEIDFVIMALTGSPYVEPRYRRMSNIKSIIHVPLWGVEEPVSYFDESRPFSEHLLKKSQTSSEVIKQLFLPMYRRFLDHLFDPFQSARESGELIYGFWKFFQRYDYKKTLGHPLLWKIFKQRLKQHFEEMGDYSPSEHPKVLDVTFGMRWIYHFMMPLAVDIPEVSATHATMAGFPAISSIAAKFEYGTPMVVTDHGVYIRERLINVSQADISYFSKRLLINMATFITRTVYHFADRIAPVTSINAKWEKKYEATENRIRPIYNGVDADLFRPKEKPKHTRDRPTVVAVAHVFPLKDIETMIRSCELVRRDVPNVQYIIYGSLEVDKAYVQKCKDLVEELDLEDHFEFGGYHDTPSKIFNEGDISILSSISEGFPYTVLESMSCSRPVVATDVGGVREAVEGCGVLCKPRNARDLADGVIKLLEDDDLRIELGQKARSRVLLKYTISKSVTNYRNLYQSFHEQKHIPKYNEVQLPSVNRLLEEVVEYG</sequence>
<accession>A0A6M1T1P1</accession>
<dbReference type="InterPro" id="IPR001296">
    <property type="entry name" value="Glyco_trans_1"/>
</dbReference>
<feature type="domain" description="DUF3492" evidence="2">
    <location>
        <begin position="7"/>
        <end position="291"/>
    </location>
</feature>
<dbReference type="InterPro" id="IPR047691">
    <property type="entry name" value="PelF-like"/>
</dbReference>
<dbReference type="PANTHER" id="PTHR12526">
    <property type="entry name" value="GLYCOSYLTRANSFERASE"/>
    <property type="match status" value="1"/>
</dbReference>
<dbReference type="Pfam" id="PF11997">
    <property type="entry name" value="DUF3492"/>
    <property type="match status" value="1"/>
</dbReference>
<evidence type="ECO:0000259" key="1">
    <source>
        <dbReference type="Pfam" id="PF00534"/>
    </source>
</evidence>
<dbReference type="EMBL" id="JAALLS010000006">
    <property type="protein sequence ID" value="NGP87899.1"/>
    <property type="molecule type" value="Genomic_DNA"/>
</dbReference>
<dbReference type="Proteomes" id="UP000479132">
    <property type="component" value="Unassembled WGS sequence"/>
</dbReference>
<proteinExistence type="predicted"/>
<dbReference type="NCBIfam" id="NF038011">
    <property type="entry name" value="PelF"/>
    <property type="match status" value="1"/>
</dbReference>
<dbReference type="Gene3D" id="3.40.50.2000">
    <property type="entry name" value="Glycogen Phosphorylase B"/>
    <property type="match status" value="2"/>
</dbReference>
<name>A0A6M1T1P1_9BACT</name>
<feature type="domain" description="Glycosyl transferase family 1" evidence="1">
    <location>
        <begin position="310"/>
        <end position="473"/>
    </location>
</feature>